<accession>A0A089M2Y1</accession>
<organism evidence="1 2">
    <name type="scientific">Paenibacillus graminis</name>
    <dbReference type="NCBI Taxonomy" id="189425"/>
    <lineage>
        <taxon>Bacteria</taxon>
        <taxon>Bacillati</taxon>
        <taxon>Bacillota</taxon>
        <taxon>Bacilli</taxon>
        <taxon>Bacillales</taxon>
        <taxon>Paenibacillaceae</taxon>
        <taxon>Paenibacillus</taxon>
    </lineage>
</organism>
<protein>
    <submittedName>
        <fullName evidence="1">Uncharacterized protein</fullName>
    </submittedName>
</protein>
<dbReference type="OrthoDB" id="2623343at2"/>
<gene>
    <name evidence="1" type="ORF">PGRAT_11190</name>
</gene>
<dbReference type="EMBL" id="CP009287">
    <property type="protein sequence ID" value="AIQ68121.1"/>
    <property type="molecule type" value="Genomic_DNA"/>
</dbReference>
<name>A0A089M2Y1_9BACL</name>
<evidence type="ECO:0000313" key="1">
    <source>
        <dbReference type="EMBL" id="AIQ68121.1"/>
    </source>
</evidence>
<proteinExistence type="predicted"/>
<dbReference type="KEGG" id="pgm:PGRAT_11190"/>
<dbReference type="AlphaFoldDB" id="A0A089M2Y1"/>
<dbReference type="RefSeq" id="WP_025708998.1">
    <property type="nucleotide sequence ID" value="NZ_CP009287.1"/>
</dbReference>
<keyword evidence="2" id="KW-1185">Reference proteome</keyword>
<sequence length="59" mass="6750">MDTGHALVNVIDLSRQSHIKAWNELKDVKVYELPEGMDFTDFNHETAEPIPTGISFLYD</sequence>
<reference evidence="1 2" key="1">
    <citation type="submission" date="2014-08" db="EMBL/GenBank/DDBJ databases">
        <title>Comparative genomics of the Paenibacillus odorifer group.</title>
        <authorList>
            <person name="den Bakker H.C."/>
            <person name="Tsai Y.-C."/>
            <person name="Martin N."/>
            <person name="Korlach J."/>
            <person name="Wiedmann M."/>
        </authorList>
    </citation>
    <scope>NUCLEOTIDE SEQUENCE [LARGE SCALE GENOMIC DNA]</scope>
    <source>
        <strain evidence="1 2">DSM 15220</strain>
    </source>
</reference>
<dbReference type="Proteomes" id="UP000029500">
    <property type="component" value="Chromosome"/>
</dbReference>
<dbReference type="HOGENOM" id="CLU_2956197_0_0_9"/>
<evidence type="ECO:0000313" key="2">
    <source>
        <dbReference type="Proteomes" id="UP000029500"/>
    </source>
</evidence>